<evidence type="ECO:0000256" key="2">
    <source>
        <dbReference type="PROSITE-ProRule" id="PRU00339"/>
    </source>
</evidence>
<dbReference type="Gene3D" id="3.10.50.40">
    <property type="match status" value="1"/>
</dbReference>
<organism evidence="5 6">
    <name type="scientific">candidate division WOR-1 bacterium RIFCSPLOWO2_02_FULL_46_20</name>
    <dbReference type="NCBI Taxonomy" id="1802567"/>
    <lineage>
        <taxon>Bacteria</taxon>
        <taxon>Bacillati</taxon>
        <taxon>Saganbacteria</taxon>
    </lineage>
</organism>
<dbReference type="Pfam" id="PF13624">
    <property type="entry name" value="SurA_N_3"/>
    <property type="match status" value="1"/>
</dbReference>
<evidence type="ECO:0000313" key="5">
    <source>
        <dbReference type="EMBL" id="OGC04503.1"/>
    </source>
</evidence>
<feature type="repeat" description="TPR" evidence="2">
    <location>
        <begin position="368"/>
        <end position="401"/>
    </location>
</feature>
<keyword evidence="1" id="KW-0413">Isomerase</keyword>
<evidence type="ECO:0000256" key="1">
    <source>
        <dbReference type="PROSITE-ProRule" id="PRU00278"/>
    </source>
</evidence>
<proteinExistence type="predicted"/>
<dbReference type="SUPFAM" id="SSF54534">
    <property type="entry name" value="FKBP-like"/>
    <property type="match status" value="1"/>
</dbReference>
<dbReference type="PANTHER" id="PTHR47245">
    <property type="entry name" value="PEPTIDYLPROLYL ISOMERASE"/>
    <property type="match status" value="1"/>
</dbReference>
<feature type="transmembrane region" description="Helical" evidence="3">
    <location>
        <begin position="12"/>
        <end position="31"/>
    </location>
</feature>
<sequence length="445" mass="49777">MLTFLRKKMKAIMIIVAVVFAASMFYGLGFGGGGREESRTRGLAKVNGKEINFNHYRETMNRLIRQSGGGVKVQDLALLQHVALGQSIDFMLILAKANREVRVGNQEVSVALDGVVKQEKMRSVKEMEQALKNAGVSLTDFKAMLKNDMMVQKVIMKIREGAKVTPDDLREVRASHILVSNEAQAQDVLARARKRENFASLAEKNSLDPGSAKSGGDLGFFSIGMMVEAFEKAAFSLKVGEISDVVKSPFGFHIIKVTDSKLRKFEGEEKDIEKAALQYKQEAVFRQWFSQLKGKAKLEITSPALKGHDFRFKGMLWQAIQEYKKAILEEPANPYLHVFLGDTYVAMKNIDLAIAEYETAVGLEGGNPELYMVLAEAYEQNGKKAEAIQQYERASLVAGDNKALHEKLLKAFKKLKAEKQVGDENAEIKRIEKKEKFEKELKGEN</sequence>
<dbReference type="AlphaFoldDB" id="A0A1F4RAF4"/>
<name>A0A1F4RAF4_UNCSA</name>
<dbReference type="Gene3D" id="1.10.4030.10">
    <property type="entry name" value="Porin chaperone SurA, peptide-binding domain"/>
    <property type="match status" value="1"/>
</dbReference>
<accession>A0A1F4RAF4</accession>
<dbReference type="Pfam" id="PF13432">
    <property type="entry name" value="TPR_16"/>
    <property type="match status" value="1"/>
</dbReference>
<dbReference type="Proteomes" id="UP000176938">
    <property type="component" value="Unassembled WGS sequence"/>
</dbReference>
<keyword evidence="3" id="KW-1133">Transmembrane helix</keyword>
<dbReference type="SMART" id="SM00028">
    <property type="entry name" value="TPR"/>
    <property type="match status" value="3"/>
</dbReference>
<gene>
    <name evidence="5" type="ORF">A3H38_02225</name>
</gene>
<evidence type="ECO:0000259" key="4">
    <source>
        <dbReference type="PROSITE" id="PS50198"/>
    </source>
</evidence>
<keyword evidence="1" id="KW-0697">Rotamase</keyword>
<dbReference type="Gene3D" id="1.25.40.10">
    <property type="entry name" value="Tetratricopeptide repeat domain"/>
    <property type="match status" value="1"/>
</dbReference>
<dbReference type="SUPFAM" id="SSF109998">
    <property type="entry name" value="Triger factor/SurA peptide-binding domain-like"/>
    <property type="match status" value="1"/>
</dbReference>
<comment type="caution">
    <text evidence="5">The sequence shown here is derived from an EMBL/GenBank/DDBJ whole genome shotgun (WGS) entry which is preliminary data.</text>
</comment>
<dbReference type="InterPro" id="IPR050245">
    <property type="entry name" value="PrsA_foldase"/>
</dbReference>
<dbReference type="InterPro" id="IPR023058">
    <property type="entry name" value="PPIase_PpiC_CS"/>
</dbReference>
<dbReference type="PROSITE" id="PS50198">
    <property type="entry name" value="PPIC_PPIASE_2"/>
    <property type="match status" value="1"/>
</dbReference>
<dbReference type="EMBL" id="METP01000049">
    <property type="protein sequence ID" value="OGC04503.1"/>
    <property type="molecule type" value="Genomic_DNA"/>
</dbReference>
<dbReference type="InterPro" id="IPR027304">
    <property type="entry name" value="Trigger_fact/SurA_dom_sf"/>
</dbReference>
<dbReference type="PANTHER" id="PTHR47245:SF2">
    <property type="entry name" value="PEPTIDYL-PROLYL CIS-TRANS ISOMERASE HP_0175-RELATED"/>
    <property type="match status" value="1"/>
</dbReference>
<keyword evidence="3" id="KW-0812">Transmembrane</keyword>
<dbReference type="PROSITE" id="PS01096">
    <property type="entry name" value="PPIC_PPIASE_1"/>
    <property type="match status" value="1"/>
</dbReference>
<reference evidence="5 6" key="1">
    <citation type="journal article" date="2016" name="Nat. Commun.">
        <title>Thousands of microbial genomes shed light on interconnected biogeochemical processes in an aquifer system.</title>
        <authorList>
            <person name="Anantharaman K."/>
            <person name="Brown C.T."/>
            <person name="Hug L.A."/>
            <person name="Sharon I."/>
            <person name="Castelle C.J."/>
            <person name="Probst A.J."/>
            <person name="Thomas B.C."/>
            <person name="Singh A."/>
            <person name="Wilkins M.J."/>
            <person name="Karaoz U."/>
            <person name="Brodie E.L."/>
            <person name="Williams K.H."/>
            <person name="Hubbard S.S."/>
            <person name="Banfield J.F."/>
        </authorList>
    </citation>
    <scope>NUCLEOTIDE SEQUENCE [LARGE SCALE GENOMIC DNA]</scope>
</reference>
<dbReference type="PROSITE" id="PS50005">
    <property type="entry name" value="TPR"/>
    <property type="match status" value="1"/>
</dbReference>
<dbReference type="InterPro" id="IPR011990">
    <property type="entry name" value="TPR-like_helical_dom_sf"/>
</dbReference>
<dbReference type="Pfam" id="PF13616">
    <property type="entry name" value="Rotamase_3"/>
    <property type="match status" value="1"/>
</dbReference>
<evidence type="ECO:0000256" key="3">
    <source>
        <dbReference type="SAM" id="Phobius"/>
    </source>
</evidence>
<dbReference type="SUPFAM" id="SSF48452">
    <property type="entry name" value="TPR-like"/>
    <property type="match status" value="1"/>
</dbReference>
<feature type="domain" description="PpiC" evidence="4">
    <location>
        <begin position="169"/>
        <end position="259"/>
    </location>
</feature>
<dbReference type="GO" id="GO:0003755">
    <property type="term" value="F:peptidyl-prolyl cis-trans isomerase activity"/>
    <property type="evidence" value="ECO:0007669"/>
    <property type="project" value="UniProtKB-KW"/>
</dbReference>
<dbReference type="InterPro" id="IPR019734">
    <property type="entry name" value="TPR_rpt"/>
</dbReference>
<keyword evidence="2" id="KW-0802">TPR repeat</keyword>
<dbReference type="InterPro" id="IPR000297">
    <property type="entry name" value="PPIase_PpiC"/>
</dbReference>
<keyword evidence="3" id="KW-0472">Membrane</keyword>
<dbReference type="InterPro" id="IPR046357">
    <property type="entry name" value="PPIase_dom_sf"/>
</dbReference>
<protein>
    <recommendedName>
        <fullName evidence="4">PpiC domain-containing protein</fullName>
    </recommendedName>
</protein>
<evidence type="ECO:0000313" key="6">
    <source>
        <dbReference type="Proteomes" id="UP000176938"/>
    </source>
</evidence>